<evidence type="ECO:0000313" key="1">
    <source>
        <dbReference type="EMBL" id="KAJ1520309.1"/>
    </source>
</evidence>
<gene>
    <name evidence="1" type="ORF">ONE63_004508</name>
</gene>
<name>A0AAV7X6F6_9NEOP</name>
<dbReference type="Proteomes" id="UP001075354">
    <property type="component" value="Chromosome 15"/>
</dbReference>
<sequence>MFSPLRVLPLLAQCDDSCSPPSYKLTIPEDVVLLLGITGVGKTTLALVLSNQDSGLRVEWDGNKYIFVGSDIIGAGVKSVTKIPRAMTDSRTGAHFLDCPGFEDTRSPCVEVTIAYFMKEVARQARRVKVRQCPADARPRGVS</sequence>
<proteinExistence type="predicted"/>
<evidence type="ECO:0000313" key="2">
    <source>
        <dbReference type="Proteomes" id="UP001075354"/>
    </source>
</evidence>
<dbReference type="Gene3D" id="3.40.50.300">
    <property type="entry name" value="P-loop containing nucleotide triphosphate hydrolases"/>
    <property type="match status" value="1"/>
</dbReference>
<dbReference type="InterPro" id="IPR027417">
    <property type="entry name" value="P-loop_NTPase"/>
</dbReference>
<dbReference type="SUPFAM" id="SSF52540">
    <property type="entry name" value="P-loop containing nucleoside triphosphate hydrolases"/>
    <property type="match status" value="1"/>
</dbReference>
<comment type="caution">
    <text evidence="1">The sequence shown here is derived from an EMBL/GenBank/DDBJ whole genome shotgun (WGS) entry which is preliminary data.</text>
</comment>
<keyword evidence="2" id="KW-1185">Reference proteome</keyword>
<dbReference type="AlphaFoldDB" id="A0AAV7X6F6"/>
<dbReference type="EMBL" id="JAPTSV010000015">
    <property type="protein sequence ID" value="KAJ1520309.1"/>
    <property type="molecule type" value="Genomic_DNA"/>
</dbReference>
<accession>A0AAV7X6F6</accession>
<reference evidence="1" key="1">
    <citation type="submission" date="2022-12" db="EMBL/GenBank/DDBJ databases">
        <title>Chromosome-level genome assembly of the bean flower thrips Megalurothrips usitatus.</title>
        <authorList>
            <person name="Ma L."/>
            <person name="Liu Q."/>
            <person name="Li H."/>
            <person name="Cai W."/>
        </authorList>
    </citation>
    <scope>NUCLEOTIDE SEQUENCE</scope>
    <source>
        <strain evidence="1">Cailab_2022a</strain>
    </source>
</reference>
<organism evidence="1 2">
    <name type="scientific">Megalurothrips usitatus</name>
    <name type="common">bean blossom thrips</name>
    <dbReference type="NCBI Taxonomy" id="439358"/>
    <lineage>
        <taxon>Eukaryota</taxon>
        <taxon>Metazoa</taxon>
        <taxon>Ecdysozoa</taxon>
        <taxon>Arthropoda</taxon>
        <taxon>Hexapoda</taxon>
        <taxon>Insecta</taxon>
        <taxon>Pterygota</taxon>
        <taxon>Neoptera</taxon>
        <taxon>Paraneoptera</taxon>
        <taxon>Thysanoptera</taxon>
        <taxon>Terebrantia</taxon>
        <taxon>Thripoidea</taxon>
        <taxon>Thripidae</taxon>
        <taxon>Megalurothrips</taxon>
    </lineage>
</organism>
<protein>
    <submittedName>
        <fullName evidence="1">Uncharacterized protein</fullName>
    </submittedName>
</protein>